<name>A0A109LGA1_PSEFL</name>
<dbReference type="AlphaFoldDB" id="A0A109LGA1"/>
<organism evidence="1 2">
    <name type="scientific">Pseudomonas fluorescens</name>
    <dbReference type="NCBI Taxonomy" id="294"/>
    <lineage>
        <taxon>Bacteria</taxon>
        <taxon>Pseudomonadati</taxon>
        <taxon>Pseudomonadota</taxon>
        <taxon>Gammaproteobacteria</taxon>
        <taxon>Pseudomonadales</taxon>
        <taxon>Pseudomonadaceae</taxon>
        <taxon>Pseudomonas</taxon>
    </lineage>
</organism>
<gene>
    <name evidence="1" type="ORF">PFLmoz3_03527</name>
</gene>
<proteinExistence type="predicted"/>
<evidence type="ECO:0000313" key="2">
    <source>
        <dbReference type="Proteomes" id="UP000061348"/>
    </source>
</evidence>
<comment type="caution">
    <text evidence="1">The sequence shown here is derived from an EMBL/GenBank/DDBJ whole genome shotgun (WGS) entry which is preliminary data.</text>
</comment>
<evidence type="ECO:0000313" key="1">
    <source>
        <dbReference type="EMBL" id="KWV86790.1"/>
    </source>
</evidence>
<protein>
    <submittedName>
        <fullName evidence="1">Uncharacterized protein</fullName>
    </submittedName>
</protein>
<sequence>MWPSTSEGVNSGKVPLRLDSNNSRVVMNFNNTVTKAEDAPWPETSAR</sequence>
<accession>A0A109LGA1</accession>
<dbReference type="Proteomes" id="UP000061348">
    <property type="component" value="Unassembled WGS sequence"/>
</dbReference>
<reference evidence="1 2" key="1">
    <citation type="submission" date="2015-05" db="EMBL/GenBank/DDBJ databases">
        <title>A genomic and transcriptomic approach to investigate the blue pigment phenotype in Pseudomonas fluorescens.</title>
        <authorList>
            <person name="Andreani N.A."/>
            <person name="Cardazzo B."/>
        </authorList>
    </citation>
    <scope>NUCLEOTIDE SEQUENCE [LARGE SCALE GENOMIC DNA]</scope>
    <source>
        <strain evidence="1 2">Ps_22</strain>
    </source>
</reference>
<dbReference type="EMBL" id="LCYA01000087">
    <property type="protein sequence ID" value="KWV86790.1"/>
    <property type="molecule type" value="Genomic_DNA"/>
</dbReference>